<dbReference type="OrthoDB" id="9811967at2"/>
<feature type="transmembrane region" description="Helical" evidence="1">
    <location>
        <begin position="42"/>
        <end position="62"/>
    </location>
</feature>
<reference evidence="2 3" key="1">
    <citation type="submission" date="2019-07" db="EMBL/GenBank/DDBJ databases">
        <title>Reinekea sp. strain SSH23 genome sequencing and assembly.</title>
        <authorList>
            <person name="Kim I."/>
        </authorList>
    </citation>
    <scope>NUCLEOTIDE SEQUENCE [LARGE SCALE GENOMIC DNA]</scope>
    <source>
        <strain evidence="2 3">SSH23</strain>
    </source>
</reference>
<dbReference type="PANTHER" id="PTHR38684">
    <property type="entry name" value="PROTEIN AMPE"/>
    <property type="match status" value="1"/>
</dbReference>
<keyword evidence="3" id="KW-1185">Reference proteome</keyword>
<dbReference type="GO" id="GO:0046677">
    <property type="term" value="P:response to antibiotic"/>
    <property type="evidence" value="ECO:0007669"/>
    <property type="project" value="TreeGrafter"/>
</dbReference>
<dbReference type="GO" id="GO:0005886">
    <property type="term" value="C:plasma membrane"/>
    <property type="evidence" value="ECO:0007669"/>
    <property type="project" value="TreeGrafter"/>
</dbReference>
<gene>
    <name evidence="2" type="ORF">FME95_06925</name>
</gene>
<evidence type="ECO:0000256" key="1">
    <source>
        <dbReference type="SAM" id="Phobius"/>
    </source>
</evidence>
<proteinExistence type="predicted"/>
<dbReference type="EMBL" id="VKAD01000001">
    <property type="protein sequence ID" value="TXR54262.1"/>
    <property type="molecule type" value="Genomic_DNA"/>
</dbReference>
<dbReference type="PANTHER" id="PTHR38684:SF1">
    <property type="entry name" value="PROTEIN AMPE"/>
    <property type="match status" value="1"/>
</dbReference>
<dbReference type="InterPro" id="IPR052966">
    <property type="entry name" value="Beta-lactamase_Reg"/>
</dbReference>
<dbReference type="InterPro" id="IPR031347">
    <property type="entry name" value="AmpE"/>
</dbReference>
<evidence type="ECO:0000313" key="2">
    <source>
        <dbReference type="EMBL" id="TXR54262.1"/>
    </source>
</evidence>
<dbReference type="Proteomes" id="UP000321764">
    <property type="component" value="Unassembled WGS sequence"/>
</dbReference>
<organism evidence="2 3">
    <name type="scientific">Reinekea thalattae</name>
    <dbReference type="NCBI Taxonomy" id="2593301"/>
    <lineage>
        <taxon>Bacteria</taxon>
        <taxon>Pseudomonadati</taxon>
        <taxon>Pseudomonadota</taxon>
        <taxon>Gammaproteobacteria</taxon>
        <taxon>Oceanospirillales</taxon>
        <taxon>Saccharospirillaceae</taxon>
        <taxon>Reinekea</taxon>
    </lineage>
</organism>
<evidence type="ECO:0008006" key="4">
    <source>
        <dbReference type="Google" id="ProtNLM"/>
    </source>
</evidence>
<feature type="transmembrane region" description="Helical" evidence="1">
    <location>
        <begin position="184"/>
        <end position="209"/>
    </location>
</feature>
<keyword evidence="1" id="KW-0812">Transmembrane</keyword>
<sequence>MDFLVVLIAYLVSISLSSYDEPFTEWTLGWRRLTARIKLNRALALAVYLLAPVVLLAAVLWFFSNSLVSFVCSLALLLLVFRSGDQPEKLAEYQAKVDQGDEQAAWQIAVDSLGLESQMYQPGDDGIDEGVQAGLGYLFLERFFVPVFWFIAFGAPGVLLVWLTSALMRDEQVDAFCHKVKHALYWIPVRAMAITTALVGSFSHCFPVWTQQSKDFDSDDRVLLVRCMQSAICQADECDMLSETLKLLKRTQFAWLVMLGFWLLFSI</sequence>
<dbReference type="Pfam" id="PF17113">
    <property type="entry name" value="AmpE"/>
    <property type="match status" value="1"/>
</dbReference>
<dbReference type="AlphaFoldDB" id="A0A5C8Z8L0"/>
<name>A0A5C8Z8L0_9GAMM</name>
<protein>
    <recommendedName>
        <fullName evidence="4">Regulatory signaling modulator protein AmpE</fullName>
    </recommendedName>
</protein>
<feature type="transmembrane region" description="Helical" evidence="1">
    <location>
        <begin position="247"/>
        <end position="265"/>
    </location>
</feature>
<keyword evidence="1" id="KW-0472">Membrane</keyword>
<feature type="transmembrane region" description="Helical" evidence="1">
    <location>
        <begin position="143"/>
        <end position="163"/>
    </location>
</feature>
<comment type="caution">
    <text evidence="2">The sequence shown here is derived from an EMBL/GenBank/DDBJ whole genome shotgun (WGS) entry which is preliminary data.</text>
</comment>
<dbReference type="RefSeq" id="WP_147713660.1">
    <property type="nucleotide sequence ID" value="NZ_VKAD01000001.1"/>
</dbReference>
<evidence type="ECO:0000313" key="3">
    <source>
        <dbReference type="Proteomes" id="UP000321764"/>
    </source>
</evidence>
<keyword evidence="1" id="KW-1133">Transmembrane helix</keyword>
<accession>A0A5C8Z8L0</accession>